<reference evidence="7 8" key="1">
    <citation type="submission" date="2020-12" db="EMBL/GenBank/DDBJ databases">
        <title>FDA dAtabase for Regulatory Grade micrObial Sequences (FDA-ARGOS): Supporting development and validation of Infectious Disease Dx tests.</title>
        <authorList>
            <person name="Sproer C."/>
            <person name="Gronow S."/>
            <person name="Severitt S."/>
            <person name="Schroder I."/>
            <person name="Tallon L."/>
            <person name="Sadzewicz L."/>
            <person name="Zhao X."/>
            <person name="Boylan J."/>
            <person name="Ott S."/>
            <person name="Bowen H."/>
            <person name="Vavikolanu K."/>
            <person name="Mehta A."/>
            <person name="Aluvathingal J."/>
            <person name="Nadendla S."/>
            <person name="Lowell S."/>
            <person name="Myers T."/>
            <person name="Yan Y."/>
            <person name="Sichtig H."/>
        </authorList>
    </citation>
    <scope>NUCLEOTIDE SEQUENCE [LARGE SCALE GENOMIC DNA]</scope>
    <source>
        <strain evidence="7 8">FDAARGOS_933</strain>
    </source>
</reference>
<feature type="transmembrane region" description="Helical" evidence="5">
    <location>
        <begin position="83"/>
        <end position="100"/>
    </location>
</feature>
<evidence type="ECO:0000256" key="5">
    <source>
        <dbReference type="SAM" id="Phobius"/>
    </source>
</evidence>
<evidence type="ECO:0000313" key="7">
    <source>
        <dbReference type="EMBL" id="QPR53825.1"/>
    </source>
</evidence>
<dbReference type="AlphaFoldDB" id="A0A7T2UM38"/>
<name>A0A7T2UM38_9GAMM</name>
<evidence type="ECO:0000259" key="6">
    <source>
        <dbReference type="Pfam" id="PF04932"/>
    </source>
</evidence>
<feature type="domain" description="O-antigen ligase-related" evidence="6">
    <location>
        <begin position="180"/>
        <end position="341"/>
    </location>
</feature>
<feature type="transmembrane region" description="Helical" evidence="5">
    <location>
        <begin position="365"/>
        <end position="394"/>
    </location>
</feature>
<dbReference type="RefSeq" id="WP_197928203.1">
    <property type="nucleotide sequence ID" value="NZ_CP065745.1"/>
</dbReference>
<dbReference type="KEGG" id="aall:I6G90_15410"/>
<feature type="transmembrane region" description="Helical" evidence="5">
    <location>
        <begin position="177"/>
        <end position="210"/>
    </location>
</feature>
<keyword evidence="7" id="KW-0436">Ligase</keyword>
<feature type="transmembrane region" description="Helical" evidence="5">
    <location>
        <begin position="54"/>
        <end position="71"/>
    </location>
</feature>
<sequence length="409" mass="46844">MNYKKIETYLLCLFAASIFTSKPAIYISSALIIMFFVGRCIFEREYYNVVKRDVVLWGPIAVFLFGVFSKIISPSSFVDIGHFFYKGMFLLVVPALVISLRENKNRRLAFSISMLGFLLSVLWSFVQAFVLLPHAWSGERFGGFWDIGRWAEITTFVFAFMLPKLSDDMTASKKVAIGLFLFMTFLSLIISGGRAGWIAASFSLVVYMVFMNRKMLYVFTPVASVLIFSLYLAMPSQFNAVAGRATSVTETTAKDYSNFSRILMWGNGVSLLNENLSYHPLKFLFGIGFNKFQTEYSAYLNKISNTEDLIKLTQGNYSLNDLHNSYLDSANKMGFLYTLFFYGSLIFIVYLFYNKKSLIKGSMLIAPFLILGVFYTNYLEFQTYIFFFVVALAYSEVEQYNIDNHKVRV</sequence>
<feature type="transmembrane region" description="Helical" evidence="5">
    <location>
        <begin position="24"/>
        <end position="42"/>
    </location>
</feature>
<evidence type="ECO:0000256" key="2">
    <source>
        <dbReference type="ARBA" id="ARBA00022692"/>
    </source>
</evidence>
<keyword evidence="4 5" id="KW-0472">Membrane</keyword>
<dbReference type="GeneID" id="60787023"/>
<organism evidence="7 8">
    <name type="scientific">Aeromonas allosaccharophila</name>
    <dbReference type="NCBI Taxonomy" id="656"/>
    <lineage>
        <taxon>Bacteria</taxon>
        <taxon>Pseudomonadati</taxon>
        <taxon>Pseudomonadota</taxon>
        <taxon>Gammaproteobacteria</taxon>
        <taxon>Aeromonadales</taxon>
        <taxon>Aeromonadaceae</taxon>
        <taxon>Aeromonas</taxon>
    </lineage>
</organism>
<dbReference type="InterPro" id="IPR051533">
    <property type="entry name" value="WaaL-like"/>
</dbReference>
<proteinExistence type="predicted"/>
<dbReference type="EMBL" id="CP065745">
    <property type="protein sequence ID" value="QPR53825.1"/>
    <property type="molecule type" value="Genomic_DNA"/>
</dbReference>
<dbReference type="PANTHER" id="PTHR37422">
    <property type="entry name" value="TEICHURONIC ACID BIOSYNTHESIS PROTEIN TUAE"/>
    <property type="match status" value="1"/>
</dbReference>
<dbReference type="GO" id="GO:0016874">
    <property type="term" value="F:ligase activity"/>
    <property type="evidence" value="ECO:0007669"/>
    <property type="project" value="UniProtKB-KW"/>
</dbReference>
<accession>A0A7T2UM38</accession>
<evidence type="ECO:0000256" key="1">
    <source>
        <dbReference type="ARBA" id="ARBA00004141"/>
    </source>
</evidence>
<dbReference type="PANTHER" id="PTHR37422:SF13">
    <property type="entry name" value="LIPOPOLYSACCHARIDE BIOSYNTHESIS PROTEIN PA4999-RELATED"/>
    <property type="match status" value="1"/>
</dbReference>
<keyword evidence="3 5" id="KW-1133">Transmembrane helix</keyword>
<feature type="transmembrane region" description="Helical" evidence="5">
    <location>
        <begin position="147"/>
        <end position="165"/>
    </location>
</feature>
<keyword evidence="2 5" id="KW-0812">Transmembrane</keyword>
<dbReference type="Proteomes" id="UP000595101">
    <property type="component" value="Chromosome"/>
</dbReference>
<feature type="transmembrane region" description="Helical" evidence="5">
    <location>
        <begin position="112"/>
        <end position="135"/>
    </location>
</feature>
<evidence type="ECO:0000256" key="4">
    <source>
        <dbReference type="ARBA" id="ARBA00023136"/>
    </source>
</evidence>
<dbReference type="GO" id="GO:0016020">
    <property type="term" value="C:membrane"/>
    <property type="evidence" value="ECO:0007669"/>
    <property type="project" value="UniProtKB-SubCell"/>
</dbReference>
<dbReference type="InterPro" id="IPR007016">
    <property type="entry name" value="O-antigen_ligase-rel_domated"/>
</dbReference>
<feature type="transmembrane region" description="Helical" evidence="5">
    <location>
        <begin position="334"/>
        <end position="353"/>
    </location>
</feature>
<feature type="transmembrane region" description="Helical" evidence="5">
    <location>
        <begin position="216"/>
        <end position="234"/>
    </location>
</feature>
<gene>
    <name evidence="7" type="ORF">I6G90_15410</name>
</gene>
<protein>
    <submittedName>
        <fullName evidence="7">O-antigen ligase family protein</fullName>
    </submittedName>
</protein>
<evidence type="ECO:0000313" key="8">
    <source>
        <dbReference type="Proteomes" id="UP000595101"/>
    </source>
</evidence>
<evidence type="ECO:0000256" key="3">
    <source>
        <dbReference type="ARBA" id="ARBA00022989"/>
    </source>
</evidence>
<comment type="subcellular location">
    <subcellularLocation>
        <location evidence="1">Membrane</location>
        <topology evidence="1">Multi-pass membrane protein</topology>
    </subcellularLocation>
</comment>
<dbReference type="Pfam" id="PF04932">
    <property type="entry name" value="Wzy_C"/>
    <property type="match status" value="1"/>
</dbReference>